<keyword evidence="5" id="KW-1185">Reference proteome</keyword>
<dbReference type="RefSeq" id="WP_193193449.1">
    <property type="nucleotide sequence ID" value="NZ_JACZFR010000047.1"/>
</dbReference>
<evidence type="ECO:0000256" key="2">
    <source>
        <dbReference type="ARBA" id="ARBA00023180"/>
    </source>
</evidence>
<dbReference type="InterPro" id="IPR000863">
    <property type="entry name" value="Sulfotransferase_dom"/>
</dbReference>
<feature type="domain" description="Sulfotransferase" evidence="3">
    <location>
        <begin position="85"/>
        <end position="284"/>
    </location>
</feature>
<accession>A0ABW1YHZ9</accession>
<dbReference type="Pfam" id="PF00685">
    <property type="entry name" value="Sulfotransfer_1"/>
    <property type="match status" value="1"/>
</dbReference>
<keyword evidence="1" id="KW-0808">Transferase</keyword>
<dbReference type="Proteomes" id="UP001596425">
    <property type="component" value="Unassembled WGS sequence"/>
</dbReference>
<dbReference type="SUPFAM" id="SSF52540">
    <property type="entry name" value="P-loop containing nucleoside triphosphate hydrolases"/>
    <property type="match status" value="1"/>
</dbReference>
<evidence type="ECO:0000259" key="3">
    <source>
        <dbReference type="Pfam" id="PF00685"/>
    </source>
</evidence>
<sequence length="334" mass="39183">MARKQMVLSNKEELKSDLELAKYFKAFELSTEFRRIKFSDKSLFHHLPRLIKAGIEYQFLSYYFGSVPKWRVLARKLLSAKRIAPDYVMTGPSKSGSSDLVSHLLLHPNILHPLAKELRLYANKDWRLYYPTVKEKKNLERNIVGPARCGYLEPTLSNLKVLERLHDVNPDCKVIITLRDPVARAYSYWKWEIFVGGSRLKQNKKMAYFQDYSKYIERALDLFPSIKMETVCGPQVLESGIYYKAVEQWINRFGRKNVLVLDVAEYFQDRQPVLEKIQKFLGIPVISIPEYGKKTNENPIKLPPPDPKTKSKLAKFYQPYNKKLFKLIGFEFDW</sequence>
<name>A0ABW1YHZ9_9GAMM</name>
<protein>
    <submittedName>
        <fullName evidence="4">Sulfotransferase domain-containing protein</fullName>
    </submittedName>
</protein>
<dbReference type="EMBL" id="JBHSVR010000001">
    <property type="protein sequence ID" value="MFC6632386.1"/>
    <property type="molecule type" value="Genomic_DNA"/>
</dbReference>
<dbReference type="InterPro" id="IPR027417">
    <property type="entry name" value="P-loop_NTPase"/>
</dbReference>
<organism evidence="4 5">
    <name type="scientific">Microbulbifer taiwanensis</name>
    <dbReference type="NCBI Taxonomy" id="986746"/>
    <lineage>
        <taxon>Bacteria</taxon>
        <taxon>Pseudomonadati</taxon>
        <taxon>Pseudomonadota</taxon>
        <taxon>Gammaproteobacteria</taxon>
        <taxon>Cellvibrionales</taxon>
        <taxon>Microbulbiferaceae</taxon>
        <taxon>Microbulbifer</taxon>
    </lineage>
</organism>
<comment type="caution">
    <text evidence="4">The sequence shown here is derived from an EMBL/GenBank/DDBJ whole genome shotgun (WGS) entry which is preliminary data.</text>
</comment>
<dbReference type="PANTHER" id="PTHR10605">
    <property type="entry name" value="HEPARAN SULFATE SULFOTRANSFERASE"/>
    <property type="match status" value="1"/>
</dbReference>
<dbReference type="InterPro" id="IPR037359">
    <property type="entry name" value="NST/OST"/>
</dbReference>
<evidence type="ECO:0000313" key="5">
    <source>
        <dbReference type="Proteomes" id="UP001596425"/>
    </source>
</evidence>
<gene>
    <name evidence="4" type="ORF">ACFQBM_03795</name>
</gene>
<dbReference type="PANTHER" id="PTHR10605:SF56">
    <property type="entry name" value="BIFUNCTIONAL HEPARAN SULFATE N-DEACETYLASE_N-SULFOTRANSFERASE"/>
    <property type="match status" value="1"/>
</dbReference>
<proteinExistence type="predicted"/>
<keyword evidence="2" id="KW-0325">Glycoprotein</keyword>
<dbReference type="Gene3D" id="3.40.50.300">
    <property type="entry name" value="P-loop containing nucleotide triphosphate hydrolases"/>
    <property type="match status" value="1"/>
</dbReference>
<evidence type="ECO:0000313" key="4">
    <source>
        <dbReference type="EMBL" id="MFC6632386.1"/>
    </source>
</evidence>
<evidence type="ECO:0000256" key="1">
    <source>
        <dbReference type="ARBA" id="ARBA00022679"/>
    </source>
</evidence>
<reference evidence="5" key="1">
    <citation type="journal article" date="2019" name="Int. J. Syst. Evol. Microbiol.">
        <title>The Global Catalogue of Microorganisms (GCM) 10K type strain sequencing project: providing services to taxonomists for standard genome sequencing and annotation.</title>
        <authorList>
            <consortium name="The Broad Institute Genomics Platform"/>
            <consortium name="The Broad Institute Genome Sequencing Center for Infectious Disease"/>
            <person name="Wu L."/>
            <person name="Ma J."/>
        </authorList>
    </citation>
    <scope>NUCLEOTIDE SEQUENCE [LARGE SCALE GENOMIC DNA]</scope>
    <source>
        <strain evidence="5">CGMCC 1.13718</strain>
    </source>
</reference>